<dbReference type="CDD" id="cd01127">
    <property type="entry name" value="TrwB_TraG_TraD_VirD4"/>
    <property type="match status" value="1"/>
</dbReference>
<evidence type="ECO:0000256" key="3">
    <source>
        <dbReference type="ARBA" id="ARBA00022475"/>
    </source>
</evidence>
<dbReference type="InterPro" id="IPR051539">
    <property type="entry name" value="T4SS-coupling_protein"/>
</dbReference>
<dbReference type="Proteomes" id="UP000294886">
    <property type="component" value="Unassembled WGS sequence"/>
</dbReference>
<dbReference type="SUPFAM" id="SSF52540">
    <property type="entry name" value="P-loop containing nucleoside triphosphate hydrolases"/>
    <property type="match status" value="1"/>
</dbReference>
<dbReference type="GO" id="GO:0005886">
    <property type="term" value="C:plasma membrane"/>
    <property type="evidence" value="ECO:0007669"/>
    <property type="project" value="UniProtKB-SubCell"/>
</dbReference>
<dbReference type="NCBIfam" id="NF045973">
    <property type="entry name" value="conju_CD1115"/>
    <property type="match status" value="1"/>
</dbReference>
<protein>
    <submittedName>
        <fullName evidence="9">Type IV secretion system protein VirD4</fullName>
    </submittedName>
</protein>
<evidence type="ECO:0000256" key="4">
    <source>
        <dbReference type="ARBA" id="ARBA00022692"/>
    </source>
</evidence>
<gene>
    <name evidence="9" type="ORF">EV203_103129</name>
</gene>
<dbReference type="Gene3D" id="3.40.50.300">
    <property type="entry name" value="P-loop containing nucleotide triphosphate hydrolases"/>
    <property type="match status" value="2"/>
</dbReference>
<dbReference type="Pfam" id="PF02534">
    <property type="entry name" value="T4SS-DNA_transf"/>
    <property type="match status" value="1"/>
</dbReference>
<keyword evidence="5 8" id="KW-1133">Transmembrane helix</keyword>
<evidence type="ECO:0000256" key="8">
    <source>
        <dbReference type="SAM" id="Phobius"/>
    </source>
</evidence>
<evidence type="ECO:0000256" key="6">
    <source>
        <dbReference type="ARBA" id="ARBA00023136"/>
    </source>
</evidence>
<evidence type="ECO:0000313" key="9">
    <source>
        <dbReference type="EMBL" id="TCO68232.1"/>
    </source>
</evidence>
<sequence>MNFKGFSFPGEEPQSTTAKILLGLTIFLLYIFLTSWLFVPAIKTFQLLSQLNPQHNSKIDFTPIKQMYANPLLSLKEFTNPATLKAYLIFLLISIPAIAVLVILARATDYRTQGVKYLREDGTHGTANWMTVQEAKKILGIGTNKGLILGRIGSRVVTLPPDSFLNRNVAIFGSPGSMKSRAYIRTNILQLAKEGQSMVITDPKGEIFRDMAEFLKNRGYTVKVFNLVNMKHSDRWNPIETIQDDIDAQLFVEVIISNTKVATTKSGDPFWDRAEQNLLKALALYVAMEYPEHERNLASVYSLLASAEPRAVDSVFKTLPNSHPAKMPYNIYAQANETVRTGIIIGLGTRLQVFQNKLVQKITETSDIDLELPGKEKCAYFCISSDTDSTFDFLAGLFFSFLFIKLTRYADMNGGTLNPNVYFLLDEFPNIGAIPDFTKKISTMRSRGIHSSVVFQNISQLKNRYPNDAWQEIIGNCDTRLFLGCTDVATAQFVSDLLGQATVEARTHRKHAGLEGLFDFGDISLSTQKRPLLTPDEILRLDHRNAIVILRGQKPLLVEKMDYTKHPLSREIKPVPITEYIPEWAKEETREPEPKPVDELKNELKKEHKNESANKPINESAEAVESNSKPAGSTKDREEPSESIPAEEKVFFISNAFSTAENGQIKISETDKIDGPSDTPEEPAVRTDKKEKSKRKKNKKQFW</sequence>
<feature type="compositionally biased region" description="Basic and acidic residues" evidence="7">
    <location>
        <begin position="634"/>
        <end position="650"/>
    </location>
</feature>
<keyword evidence="6 8" id="KW-0472">Membrane</keyword>
<comment type="similarity">
    <text evidence="2">Belongs to the VirD4/TraG family.</text>
</comment>
<organism evidence="9 10">
    <name type="scientific">Caldanaerobacter subterraneus</name>
    <dbReference type="NCBI Taxonomy" id="911092"/>
    <lineage>
        <taxon>Bacteria</taxon>
        <taxon>Bacillati</taxon>
        <taxon>Bacillota</taxon>
        <taxon>Clostridia</taxon>
        <taxon>Thermoanaerobacterales</taxon>
        <taxon>Thermoanaerobacteraceae</taxon>
        <taxon>Caldanaerobacter</taxon>
    </lineage>
</organism>
<dbReference type="PANTHER" id="PTHR37937">
    <property type="entry name" value="CONJUGATIVE TRANSFER: DNA TRANSPORT"/>
    <property type="match status" value="1"/>
</dbReference>
<feature type="compositionally biased region" description="Polar residues" evidence="7">
    <location>
        <begin position="655"/>
        <end position="667"/>
    </location>
</feature>
<keyword evidence="3" id="KW-1003">Cell membrane</keyword>
<comment type="caution">
    <text evidence="9">The sequence shown here is derived from an EMBL/GenBank/DDBJ whole genome shotgun (WGS) entry which is preliminary data.</text>
</comment>
<dbReference type="InterPro" id="IPR027417">
    <property type="entry name" value="P-loop_NTPase"/>
</dbReference>
<dbReference type="AlphaFoldDB" id="A0A4R2K847"/>
<dbReference type="RefSeq" id="WP_243700554.1">
    <property type="nucleotide sequence ID" value="NZ_SLWU01000003.1"/>
</dbReference>
<evidence type="ECO:0000256" key="2">
    <source>
        <dbReference type="ARBA" id="ARBA00008806"/>
    </source>
</evidence>
<proteinExistence type="inferred from homology"/>
<accession>A0A4R2K847</accession>
<evidence type="ECO:0000256" key="7">
    <source>
        <dbReference type="SAM" id="MobiDB-lite"/>
    </source>
</evidence>
<keyword evidence="4 8" id="KW-0812">Transmembrane</keyword>
<evidence type="ECO:0000256" key="5">
    <source>
        <dbReference type="ARBA" id="ARBA00022989"/>
    </source>
</evidence>
<comment type="subcellular location">
    <subcellularLocation>
        <location evidence="1">Cell membrane</location>
        <topology evidence="1">Multi-pass membrane protein</topology>
    </subcellularLocation>
</comment>
<evidence type="ECO:0000313" key="10">
    <source>
        <dbReference type="Proteomes" id="UP000294886"/>
    </source>
</evidence>
<feature type="region of interest" description="Disordered" evidence="7">
    <location>
        <begin position="605"/>
        <end position="703"/>
    </location>
</feature>
<evidence type="ECO:0000256" key="1">
    <source>
        <dbReference type="ARBA" id="ARBA00004651"/>
    </source>
</evidence>
<reference evidence="9 10" key="1">
    <citation type="submission" date="2019-03" db="EMBL/GenBank/DDBJ databases">
        <title>Genomic Encyclopedia of Type Strains, Phase IV (KMG-IV): sequencing the most valuable type-strain genomes for metagenomic binning, comparative biology and taxonomic classification.</title>
        <authorList>
            <person name="Goeker M."/>
        </authorList>
    </citation>
    <scope>NUCLEOTIDE SEQUENCE [LARGE SCALE GENOMIC DNA]</scope>
    <source>
        <strain evidence="9 10">DSM 13054</strain>
    </source>
</reference>
<name>A0A4R2K847_9THEO</name>
<feature type="transmembrane region" description="Helical" evidence="8">
    <location>
        <begin position="86"/>
        <end position="105"/>
    </location>
</feature>
<feature type="compositionally biased region" description="Basic residues" evidence="7">
    <location>
        <begin position="692"/>
        <end position="703"/>
    </location>
</feature>
<dbReference type="InterPro" id="IPR003688">
    <property type="entry name" value="TraG/VirD4"/>
</dbReference>
<feature type="transmembrane region" description="Helical" evidence="8">
    <location>
        <begin position="20"/>
        <end position="39"/>
    </location>
</feature>
<dbReference type="EMBL" id="SLWU01000003">
    <property type="protein sequence ID" value="TCO68232.1"/>
    <property type="molecule type" value="Genomic_DNA"/>
</dbReference>
<dbReference type="PANTHER" id="PTHR37937:SF1">
    <property type="entry name" value="CONJUGATIVE TRANSFER: DNA TRANSPORT"/>
    <property type="match status" value="1"/>
</dbReference>